<gene>
    <name evidence="1" type="ORF">PhaeoP66_03206</name>
</gene>
<keyword evidence="2" id="KW-1185">Reference proteome</keyword>
<dbReference type="RefSeq" id="WP_158526638.1">
    <property type="nucleotide sequence ID" value="NZ_CP010705.1"/>
</dbReference>
<accession>A0ABN5GR18</accession>
<evidence type="ECO:0000313" key="1">
    <source>
        <dbReference type="EMBL" id="AUQ95948.1"/>
    </source>
</evidence>
<evidence type="ECO:0008006" key="3">
    <source>
        <dbReference type="Google" id="ProtNLM"/>
    </source>
</evidence>
<reference evidence="1 2" key="2">
    <citation type="journal article" date="2017" name="Int. J. Syst. Evol. Microbiol.">
        <title>Adaptation of Surface-Associated Bacteria to the Open Ocean: A Genomically Distinct Subpopulation of Phaeobacter gallaeciensis Colonizes Pacific Mesozooplankton.</title>
        <authorList>
            <person name="Freese H.M."/>
            <person name="Methner A."/>
            <person name="Overmann J."/>
        </authorList>
    </citation>
    <scope>NUCLEOTIDE SEQUENCE [LARGE SCALE GENOMIC DNA]</scope>
    <source>
        <strain evidence="1 2">P66</strain>
    </source>
</reference>
<organism evidence="1 2">
    <name type="scientific">Phaeobacter inhibens</name>
    <dbReference type="NCBI Taxonomy" id="221822"/>
    <lineage>
        <taxon>Bacteria</taxon>
        <taxon>Pseudomonadati</taxon>
        <taxon>Pseudomonadota</taxon>
        <taxon>Alphaproteobacteria</taxon>
        <taxon>Rhodobacterales</taxon>
        <taxon>Roseobacteraceae</taxon>
        <taxon>Phaeobacter</taxon>
    </lineage>
</organism>
<dbReference type="SUPFAM" id="SSF55729">
    <property type="entry name" value="Acyl-CoA N-acyltransferases (Nat)"/>
    <property type="match status" value="1"/>
</dbReference>
<proteinExistence type="predicted"/>
<evidence type="ECO:0000313" key="2">
    <source>
        <dbReference type="Proteomes" id="UP000236536"/>
    </source>
</evidence>
<dbReference type="EMBL" id="CP010705">
    <property type="protein sequence ID" value="AUQ95948.1"/>
    <property type="molecule type" value="Genomic_DNA"/>
</dbReference>
<protein>
    <recommendedName>
        <fullName evidence="3">N-acetyltransferase domain-containing protein</fullName>
    </recommendedName>
</protein>
<reference evidence="1 2" key="1">
    <citation type="journal article" date="2017" name="Genome Biol. Evol.">
        <title>Trajectories and Drivers of Genome Evolution in Surface-Associated Marine Phaeobacter.</title>
        <authorList>
            <person name="Freese H.M."/>
            <person name="Sikorski J."/>
            <person name="Bunk B."/>
            <person name="Scheuner C."/>
            <person name="Meier-Kolthoff J.P."/>
            <person name="Sproer C."/>
            <person name="Gram L."/>
            <person name="Overmann J."/>
        </authorList>
    </citation>
    <scope>NUCLEOTIDE SEQUENCE [LARGE SCALE GENOMIC DNA]</scope>
    <source>
        <strain evidence="1 2">P66</strain>
    </source>
</reference>
<dbReference type="Gene3D" id="3.40.630.30">
    <property type="match status" value="1"/>
</dbReference>
<sequence>MKIEIAKASLEDAEAVVRAMTIRHRRELDAVAPCDDEAVQVATALRYSGQICAKLHGEPVAVGGTFPARPNVVALGLITTDAFPAAALAFTKFFRHKLFTALRDEGVHRIECLTLADLHVAHRWMEMLGLSEEATLRKYGRNGETFKQFSWVAP</sequence>
<dbReference type="Proteomes" id="UP000236536">
    <property type="component" value="Chromosome"/>
</dbReference>
<dbReference type="InterPro" id="IPR016181">
    <property type="entry name" value="Acyl_CoA_acyltransferase"/>
</dbReference>
<name>A0ABN5GR18_9RHOB</name>